<evidence type="ECO:0008006" key="3">
    <source>
        <dbReference type="Google" id="ProtNLM"/>
    </source>
</evidence>
<gene>
    <name evidence="1" type="ORF">L4H06_02810</name>
</gene>
<evidence type="ECO:0000313" key="1">
    <source>
        <dbReference type="EMBL" id="MCF7529164.1"/>
    </source>
</evidence>
<name>A0AAW5AKZ2_9NEIS</name>
<dbReference type="RefSeq" id="WP_237092440.1">
    <property type="nucleotide sequence ID" value="NZ_JAKKDL010000002.1"/>
</dbReference>
<comment type="caution">
    <text evidence="1">The sequence shown here is derived from an EMBL/GenBank/DDBJ whole genome shotgun (WGS) entry which is preliminary data.</text>
</comment>
<sequence length="321" mass="36756">MNLTLALPSLPLHTGHRQTPAFNQMLRYGRWQPQPCRPSEFYRRHLWKGSILQQAKRIAGIAPNRPAAFASPFYQEMGMHSAGITAGRHLAISPHEAQRWCAELSSFYQDEHWAFVPLLNDLWLALMPSENHTEQPDWQVTPAPDIGNQIGPADQACGNDAPTWLAKQTEIQMWLHQHPLNAERRRQGLPPVNVLWLWQDLTGNADSDIIFSNSPWAAFSPTPVRPVPDNFGDLQQILNQLSENPDNCLILQDDFTLCGSESHTSLLQHWEQTWFAPLWQALNQRRLHRLTLATEQGTLHLIPRSHLAFWRTAGKFERKFG</sequence>
<dbReference type="EMBL" id="JAKKDL010000002">
    <property type="protein sequence ID" value="MCF7529164.1"/>
    <property type="molecule type" value="Genomic_DNA"/>
</dbReference>
<organism evidence="1 2">
    <name type="scientific">Neisseria lisongii</name>
    <dbReference type="NCBI Taxonomy" id="2912188"/>
    <lineage>
        <taxon>Bacteria</taxon>
        <taxon>Pseudomonadati</taxon>
        <taxon>Pseudomonadota</taxon>
        <taxon>Betaproteobacteria</taxon>
        <taxon>Neisseriales</taxon>
        <taxon>Neisseriaceae</taxon>
        <taxon>Neisseria</taxon>
    </lineage>
</organism>
<evidence type="ECO:0000313" key="2">
    <source>
        <dbReference type="Proteomes" id="UP001201397"/>
    </source>
</evidence>
<dbReference type="AlphaFoldDB" id="A0AAW5AKZ2"/>
<proteinExistence type="predicted"/>
<protein>
    <recommendedName>
        <fullName evidence="3">Regulatory protein, RpfE type</fullName>
    </recommendedName>
</protein>
<dbReference type="Proteomes" id="UP001201397">
    <property type="component" value="Unassembled WGS sequence"/>
</dbReference>
<accession>A0AAW5AKZ2</accession>
<reference evidence="1" key="1">
    <citation type="submission" date="2022-01" db="EMBL/GenBank/DDBJ databases">
        <title>Neisseria sp. ZJ104.</title>
        <authorList>
            <person name="Yang C."/>
        </authorList>
    </citation>
    <scope>NUCLEOTIDE SEQUENCE</scope>
    <source>
        <strain evidence="1">ZJ104</strain>
    </source>
</reference>